<dbReference type="KEGG" id="saqi:AXG55_12610"/>
<protein>
    <submittedName>
        <fullName evidence="1">Uncharacterized protein</fullName>
    </submittedName>
</protein>
<reference evidence="1 2" key="1">
    <citation type="submission" date="2016-10" db="EMBL/GenBank/DDBJ databases">
        <title>Silvanigrella aquatica sp. nov., isolated from a freshwater lake located in the Black Forest, Germany, description of Silvanigrellaceae fam. nov., Silvanigrellales ord. nov., reclassification of the order Bdellovibrionales in the class Oligoflexia, reclassification of the families Bacteriovoracaceae and Halobacteriovoraceae in the new order Bacteriovoracales ord. nov., and reclassification of the family Pseudobacteriovoracaceae in the order Oligoflexiales.</title>
        <authorList>
            <person name="Hahn M.W."/>
            <person name="Schmidt J."/>
            <person name="Koll U."/>
            <person name="Rohde M."/>
            <person name="Verbag S."/>
            <person name="Pitt A."/>
            <person name="Nakai R."/>
            <person name="Naganuma T."/>
            <person name="Lang E."/>
        </authorList>
    </citation>
    <scope>NUCLEOTIDE SEQUENCE [LARGE SCALE GENOMIC DNA]</scope>
    <source>
        <strain evidence="1 2">MWH-Nonnen-W8red</strain>
    </source>
</reference>
<dbReference type="Proteomes" id="UP000184731">
    <property type="component" value="Chromosome"/>
</dbReference>
<evidence type="ECO:0000313" key="2">
    <source>
        <dbReference type="Proteomes" id="UP000184731"/>
    </source>
</evidence>
<dbReference type="RefSeq" id="WP_148698452.1">
    <property type="nucleotide sequence ID" value="NZ_CP017834.1"/>
</dbReference>
<accession>A0A1L4D3D2</accession>
<name>A0A1L4D3D2_9BACT</name>
<dbReference type="EMBL" id="CP017834">
    <property type="protein sequence ID" value="APJ04697.1"/>
    <property type="molecule type" value="Genomic_DNA"/>
</dbReference>
<organism evidence="1 2">
    <name type="scientific">Silvanigrella aquatica</name>
    <dbReference type="NCBI Taxonomy" id="1915309"/>
    <lineage>
        <taxon>Bacteria</taxon>
        <taxon>Pseudomonadati</taxon>
        <taxon>Bdellovibrionota</taxon>
        <taxon>Oligoflexia</taxon>
        <taxon>Silvanigrellales</taxon>
        <taxon>Silvanigrellaceae</taxon>
        <taxon>Silvanigrella</taxon>
    </lineage>
</organism>
<sequence>MKMRMKIKIILSTVIFSNLFFYIKSFSLEKTYIICADKLKNWKWLKDENNQYLEVGGYWDVWDYSKENPQAVYNFKFNYFSINEDYHYINKIVHMCKNNFGMEYFIPQPANSFNTSWSLFSLNKDLFIGGNVDVSQKIFINSENIFDLVLSQQKIYYLGGKTSNKFLKSREIIDYLFNNIH</sequence>
<proteinExistence type="predicted"/>
<dbReference type="AlphaFoldDB" id="A0A1L4D3D2"/>
<dbReference type="STRING" id="1915309.AXG55_12610"/>
<gene>
    <name evidence="1" type="ORF">AXG55_12610</name>
</gene>
<keyword evidence="2" id="KW-1185">Reference proteome</keyword>
<evidence type="ECO:0000313" key="1">
    <source>
        <dbReference type="EMBL" id="APJ04697.1"/>
    </source>
</evidence>
<dbReference type="OrthoDB" id="5875472at2"/>